<keyword evidence="2" id="KW-1185">Reference proteome</keyword>
<dbReference type="Proteomes" id="UP000007800">
    <property type="component" value="Unassembled WGS sequence"/>
</dbReference>
<dbReference type="GeneID" id="9051950"/>
<dbReference type="InterPro" id="IPR002591">
    <property type="entry name" value="Phosphodiest/P_Trfase"/>
</dbReference>
<dbReference type="InParanoid" id="C5LTV4"/>
<dbReference type="RefSeq" id="XP_002767121.1">
    <property type="nucleotide sequence ID" value="XM_002767075.1"/>
</dbReference>
<reference evidence="1 2" key="1">
    <citation type="submission" date="2008-07" db="EMBL/GenBank/DDBJ databases">
        <authorList>
            <person name="El-Sayed N."/>
            <person name="Caler E."/>
            <person name="Inman J."/>
            <person name="Amedeo P."/>
            <person name="Hass B."/>
            <person name="Wortman J."/>
        </authorList>
    </citation>
    <scope>NUCLEOTIDE SEQUENCE [LARGE SCALE GENOMIC DNA]</scope>
    <source>
        <strain evidence="2">ATCC 50983 / TXsc</strain>
    </source>
</reference>
<dbReference type="SUPFAM" id="SSF53649">
    <property type="entry name" value="Alkaline phosphatase-like"/>
    <property type="match status" value="1"/>
</dbReference>
<dbReference type="InterPro" id="IPR017850">
    <property type="entry name" value="Alkaline_phosphatase_core_sf"/>
</dbReference>
<accession>C5LTV4</accession>
<feature type="non-terminal residue" evidence="1">
    <location>
        <position position="51"/>
    </location>
</feature>
<dbReference type="Pfam" id="PF01663">
    <property type="entry name" value="Phosphodiest"/>
    <property type="match status" value="1"/>
</dbReference>
<dbReference type="PANTHER" id="PTHR10151:SF120">
    <property type="entry name" value="BIS(5'-ADENOSYL)-TRIPHOSPHATASE"/>
    <property type="match status" value="1"/>
</dbReference>
<evidence type="ECO:0000313" key="1">
    <source>
        <dbReference type="EMBL" id="EEQ99838.1"/>
    </source>
</evidence>
<feature type="non-terminal residue" evidence="1">
    <location>
        <position position="1"/>
    </location>
</feature>
<dbReference type="EMBL" id="GG685420">
    <property type="protein sequence ID" value="EEQ99838.1"/>
    <property type="molecule type" value="Genomic_DNA"/>
</dbReference>
<dbReference type="PANTHER" id="PTHR10151">
    <property type="entry name" value="ECTONUCLEOTIDE PYROPHOSPHATASE/PHOSPHODIESTERASE"/>
    <property type="match status" value="1"/>
</dbReference>
<dbReference type="OrthoDB" id="415411at2759"/>
<gene>
    <name evidence="1" type="ORF">Pmar_PMAR013592</name>
</gene>
<name>C5LTV4_PERM5</name>
<organism evidence="2">
    <name type="scientific">Perkinsus marinus (strain ATCC 50983 / TXsc)</name>
    <dbReference type="NCBI Taxonomy" id="423536"/>
    <lineage>
        <taxon>Eukaryota</taxon>
        <taxon>Sar</taxon>
        <taxon>Alveolata</taxon>
        <taxon>Perkinsozoa</taxon>
        <taxon>Perkinsea</taxon>
        <taxon>Perkinsida</taxon>
        <taxon>Perkinsidae</taxon>
        <taxon>Perkinsus</taxon>
    </lineage>
</organism>
<dbReference type="Gene3D" id="3.40.720.10">
    <property type="entry name" value="Alkaline Phosphatase, subunit A"/>
    <property type="match status" value="1"/>
</dbReference>
<dbReference type="GO" id="GO:0016787">
    <property type="term" value="F:hydrolase activity"/>
    <property type="evidence" value="ECO:0007669"/>
    <property type="project" value="UniProtKB-ARBA"/>
</dbReference>
<protein>
    <submittedName>
        <fullName evidence="1">Ectonucleotide pyrophosphatase/phosphodiesterase, putative</fullName>
    </submittedName>
</protein>
<sequence length="51" mass="5902">AHHLINTFTTVTFPNHWTLVTGAWEETHGIVANEMWDPNLGERFFMNTTKS</sequence>
<dbReference type="AlphaFoldDB" id="C5LTV4"/>
<proteinExistence type="predicted"/>
<evidence type="ECO:0000313" key="2">
    <source>
        <dbReference type="Proteomes" id="UP000007800"/>
    </source>
</evidence>